<gene>
    <name evidence="1" type="ORF">SAMN04488515_2691</name>
</gene>
<proteinExistence type="predicted"/>
<reference evidence="1 2" key="1">
    <citation type="submission" date="2016-10" db="EMBL/GenBank/DDBJ databases">
        <authorList>
            <person name="de Groot N.N."/>
        </authorList>
    </citation>
    <scope>NUCLEOTIDE SEQUENCE [LARGE SCALE GENOMIC DNA]</scope>
    <source>
        <strain evidence="1 2">DSM 17925</strain>
    </source>
</reference>
<dbReference type="STRING" id="364200.SAMN04488515_2691"/>
<evidence type="ECO:0000313" key="1">
    <source>
        <dbReference type="EMBL" id="SEW40277.1"/>
    </source>
</evidence>
<organism evidence="1 2">
    <name type="scientific">Cognatiyoonia koreensis</name>
    <dbReference type="NCBI Taxonomy" id="364200"/>
    <lineage>
        <taxon>Bacteria</taxon>
        <taxon>Pseudomonadati</taxon>
        <taxon>Pseudomonadota</taxon>
        <taxon>Alphaproteobacteria</taxon>
        <taxon>Rhodobacterales</taxon>
        <taxon>Paracoccaceae</taxon>
        <taxon>Cognatiyoonia</taxon>
    </lineage>
</organism>
<sequence>MKAAIPCLILLTACSPQPPADPDAHGTIVVQITGADGAAFGQIGQVVLGPDGNMTCTMTYPPVTFASEPALTTQREFSAPRLYSILANYIRANDSPGPATSFEDIIKLNDPADPVAILPISGIFGLTDARAGDVVALINNATNGECLIYG</sequence>
<name>A0A1I0RHH2_9RHOB</name>
<keyword evidence="2" id="KW-1185">Reference proteome</keyword>
<evidence type="ECO:0000313" key="2">
    <source>
        <dbReference type="Proteomes" id="UP000199167"/>
    </source>
</evidence>
<dbReference type="AlphaFoldDB" id="A0A1I0RHH2"/>
<dbReference type="RefSeq" id="WP_131801611.1">
    <property type="nucleotide sequence ID" value="NZ_FOIZ01000002.1"/>
</dbReference>
<dbReference type="EMBL" id="FOIZ01000002">
    <property type="protein sequence ID" value="SEW40277.1"/>
    <property type="molecule type" value="Genomic_DNA"/>
</dbReference>
<dbReference type="Proteomes" id="UP000199167">
    <property type="component" value="Unassembled WGS sequence"/>
</dbReference>
<protein>
    <submittedName>
        <fullName evidence="1">Uncharacterized protein</fullName>
    </submittedName>
</protein>
<accession>A0A1I0RHH2</accession>